<dbReference type="EMBL" id="KQ090290">
    <property type="protein sequence ID" value="KMS97840.1"/>
    <property type="molecule type" value="Genomic_DNA"/>
</dbReference>
<reference evidence="1 2" key="1">
    <citation type="journal article" date="2014" name="Nature">
        <title>The genome of the recently domesticated crop plant sugar beet (Beta vulgaris).</title>
        <authorList>
            <person name="Dohm J.C."/>
            <person name="Minoche A.E."/>
            <person name="Holtgrawe D."/>
            <person name="Capella-Gutierrez S."/>
            <person name="Zakrzewski F."/>
            <person name="Tafer H."/>
            <person name="Rupp O."/>
            <person name="Sorensen T.R."/>
            <person name="Stracke R."/>
            <person name="Reinhardt R."/>
            <person name="Goesmann A."/>
            <person name="Kraft T."/>
            <person name="Schulz B."/>
            <person name="Stadler P.F."/>
            <person name="Schmidt T."/>
            <person name="Gabaldon T."/>
            <person name="Lehrach H."/>
            <person name="Weisshaar B."/>
            <person name="Himmelbauer H."/>
        </authorList>
    </citation>
    <scope>NUCLEOTIDE SEQUENCE [LARGE SCALE GENOMIC DNA]</scope>
    <source>
        <tissue evidence="1">Taproot</tissue>
    </source>
</reference>
<keyword evidence="2" id="KW-1185">Reference proteome</keyword>
<dbReference type="Gramene" id="KMS97840">
    <property type="protein sequence ID" value="KMS97840"/>
    <property type="gene ID" value="BVRB_5g123340"/>
</dbReference>
<evidence type="ECO:0000313" key="2">
    <source>
        <dbReference type="Proteomes" id="UP000035740"/>
    </source>
</evidence>
<dbReference type="AlphaFoldDB" id="A0A0J8E402"/>
<name>A0A0J8E402_BETVV</name>
<protein>
    <submittedName>
        <fullName evidence="1">Uncharacterized protein</fullName>
    </submittedName>
</protein>
<proteinExistence type="predicted"/>
<dbReference type="Proteomes" id="UP000035740">
    <property type="component" value="Unassembled WGS sequence"/>
</dbReference>
<sequence length="79" mass="8361">MIITASHDNFIILKKFIKEDTTCGVPQTASWATPILPRMWCSPPVASSRSLVVGVVVLVGGGVCGDGWTEKMEEIGGGN</sequence>
<accession>A0A0J8E402</accession>
<evidence type="ECO:0000313" key="1">
    <source>
        <dbReference type="EMBL" id="KMS97840.1"/>
    </source>
</evidence>
<gene>
    <name evidence="1" type="ORF">BVRB_5g123340</name>
</gene>
<organism evidence="1 2">
    <name type="scientific">Beta vulgaris subsp. vulgaris</name>
    <name type="common">Beet</name>
    <dbReference type="NCBI Taxonomy" id="3555"/>
    <lineage>
        <taxon>Eukaryota</taxon>
        <taxon>Viridiplantae</taxon>
        <taxon>Streptophyta</taxon>
        <taxon>Embryophyta</taxon>
        <taxon>Tracheophyta</taxon>
        <taxon>Spermatophyta</taxon>
        <taxon>Magnoliopsida</taxon>
        <taxon>eudicotyledons</taxon>
        <taxon>Gunneridae</taxon>
        <taxon>Pentapetalae</taxon>
        <taxon>Caryophyllales</taxon>
        <taxon>Chenopodiaceae</taxon>
        <taxon>Betoideae</taxon>
        <taxon>Beta</taxon>
    </lineage>
</organism>